<dbReference type="AlphaFoldDB" id="A0A6J6DQ47"/>
<protein>
    <submittedName>
        <fullName evidence="2">Unannotated protein</fullName>
    </submittedName>
</protein>
<dbReference type="EMBL" id="CAEZTS010000005">
    <property type="protein sequence ID" value="CAB4566261.1"/>
    <property type="molecule type" value="Genomic_DNA"/>
</dbReference>
<dbReference type="Gene3D" id="3.90.226.10">
    <property type="entry name" value="2-enoyl-CoA Hydratase, Chain A, domain 1"/>
    <property type="match status" value="1"/>
</dbReference>
<dbReference type="CDD" id="cd06558">
    <property type="entry name" value="crotonase-like"/>
    <property type="match status" value="1"/>
</dbReference>
<dbReference type="SUPFAM" id="SSF52096">
    <property type="entry name" value="ClpP/crotonase"/>
    <property type="match status" value="1"/>
</dbReference>
<dbReference type="Gene3D" id="1.10.12.10">
    <property type="entry name" value="Lyase 2-enoyl-coa Hydratase, Chain A, domain 2"/>
    <property type="match status" value="1"/>
</dbReference>
<dbReference type="PANTHER" id="PTHR43684:SF4">
    <property type="entry name" value="ENOYL-COA HYDRATASE_ISOMERASE FAMILY PROTEIN (AFU_ORTHOLOGUE AFUA_1G01890)"/>
    <property type="match status" value="1"/>
</dbReference>
<reference evidence="2" key="1">
    <citation type="submission" date="2020-05" db="EMBL/GenBank/DDBJ databases">
        <authorList>
            <person name="Chiriac C."/>
            <person name="Salcher M."/>
            <person name="Ghai R."/>
            <person name="Kavagutti S V."/>
        </authorList>
    </citation>
    <scope>NUCLEOTIDE SEQUENCE</scope>
</reference>
<dbReference type="InterPro" id="IPR014748">
    <property type="entry name" value="Enoyl-CoA_hydra_C"/>
</dbReference>
<evidence type="ECO:0000313" key="2">
    <source>
        <dbReference type="EMBL" id="CAB4566261.1"/>
    </source>
</evidence>
<organism evidence="2">
    <name type="scientific">freshwater metagenome</name>
    <dbReference type="NCBI Taxonomy" id="449393"/>
    <lineage>
        <taxon>unclassified sequences</taxon>
        <taxon>metagenomes</taxon>
        <taxon>ecological metagenomes</taxon>
    </lineage>
</organism>
<dbReference type="Pfam" id="PF00378">
    <property type="entry name" value="ECH_1"/>
    <property type="match status" value="1"/>
</dbReference>
<accession>A0A6J6DQ47</accession>
<proteinExistence type="inferred from homology"/>
<name>A0A6J6DQ47_9ZZZZ</name>
<dbReference type="InterPro" id="IPR001753">
    <property type="entry name" value="Enoyl-CoA_hydra/iso"/>
</dbReference>
<sequence>MNFDEIIYDVSDRVATITLNRPDKLNAFTNRMLKEIIAAMDLADADDDVRAVIFTGAGKAYCAGADLSGGGETFAKGGSDVAARTGVVRDGGGLVALRIFESTKPVIGAINGAAVGVGVTMTLPMDIRLASESAKFGFVFAKRGIVPEAASSWFLPRLVGISTATEWCFTGRMVSAADARDARLVRSVHAPDDLLPAARAIATEIADNTAPVSVALSRRMLWRMLGADHPMEAHRVDSRAINSRGASDDAREGVMSFLEKRPPNFPVKVSDGLPDVFPGWTDPEFS</sequence>
<dbReference type="PANTHER" id="PTHR43684">
    <property type="match status" value="1"/>
</dbReference>
<gene>
    <name evidence="2" type="ORF">UFOPK1722_00099</name>
</gene>
<dbReference type="NCBIfam" id="NF006109">
    <property type="entry name" value="PRK08260.1"/>
    <property type="match status" value="1"/>
</dbReference>
<dbReference type="InterPro" id="IPR029045">
    <property type="entry name" value="ClpP/crotonase-like_dom_sf"/>
</dbReference>
<dbReference type="InterPro" id="IPR051053">
    <property type="entry name" value="ECH/Chromodomain_protein"/>
</dbReference>
<comment type="similarity">
    <text evidence="1">Belongs to the enoyl-CoA hydratase/isomerase family.</text>
</comment>
<evidence type="ECO:0000256" key="1">
    <source>
        <dbReference type="ARBA" id="ARBA00005254"/>
    </source>
</evidence>